<feature type="region of interest" description="Disordered" evidence="6">
    <location>
        <begin position="353"/>
        <end position="380"/>
    </location>
</feature>
<dbReference type="InParanoid" id="A0A3N4LH57"/>
<reference evidence="9 10" key="1">
    <citation type="journal article" date="2018" name="Nat. Ecol. Evol.">
        <title>Pezizomycetes genomes reveal the molecular basis of ectomycorrhizal truffle lifestyle.</title>
        <authorList>
            <person name="Murat C."/>
            <person name="Payen T."/>
            <person name="Noel B."/>
            <person name="Kuo A."/>
            <person name="Morin E."/>
            <person name="Chen J."/>
            <person name="Kohler A."/>
            <person name="Krizsan K."/>
            <person name="Balestrini R."/>
            <person name="Da Silva C."/>
            <person name="Montanini B."/>
            <person name="Hainaut M."/>
            <person name="Levati E."/>
            <person name="Barry K.W."/>
            <person name="Belfiori B."/>
            <person name="Cichocki N."/>
            <person name="Clum A."/>
            <person name="Dockter R.B."/>
            <person name="Fauchery L."/>
            <person name="Guy J."/>
            <person name="Iotti M."/>
            <person name="Le Tacon F."/>
            <person name="Lindquist E.A."/>
            <person name="Lipzen A."/>
            <person name="Malagnac F."/>
            <person name="Mello A."/>
            <person name="Molinier V."/>
            <person name="Miyauchi S."/>
            <person name="Poulain J."/>
            <person name="Riccioni C."/>
            <person name="Rubini A."/>
            <person name="Sitrit Y."/>
            <person name="Splivallo R."/>
            <person name="Traeger S."/>
            <person name="Wang M."/>
            <person name="Zifcakova L."/>
            <person name="Wipf D."/>
            <person name="Zambonelli A."/>
            <person name="Paolocci F."/>
            <person name="Nowrousian M."/>
            <person name="Ottonello S."/>
            <person name="Baldrian P."/>
            <person name="Spatafora J.W."/>
            <person name="Henrissat B."/>
            <person name="Nagy L.G."/>
            <person name="Aury J.M."/>
            <person name="Wincker P."/>
            <person name="Grigoriev I.V."/>
            <person name="Bonfante P."/>
            <person name="Martin F.M."/>
        </authorList>
    </citation>
    <scope>NUCLEOTIDE SEQUENCE [LARGE SCALE GENOMIC DNA]</scope>
    <source>
        <strain evidence="9 10">ATCC MYA-4762</strain>
    </source>
</reference>
<evidence type="ECO:0000256" key="6">
    <source>
        <dbReference type="SAM" id="MobiDB-lite"/>
    </source>
</evidence>
<dbReference type="Proteomes" id="UP000267821">
    <property type="component" value="Unassembled WGS sequence"/>
</dbReference>
<evidence type="ECO:0000256" key="7">
    <source>
        <dbReference type="SAM" id="Phobius"/>
    </source>
</evidence>
<evidence type="ECO:0000256" key="4">
    <source>
        <dbReference type="ARBA" id="ARBA00023136"/>
    </source>
</evidence>
<feature type="compositionally biased region" description="Basic and acidic residues" evidence="6">
    <location>
        <begin position="521"/>
        <end position="531"/>
    </location>
</feature>
<dbReference type="PANTHER" id="PTHR33048">
    <property type="entry name" value="PTH11-LIKE INTEGRAL MEMBRANE PROTEIN (AFU_ORTHOLOGUE AFUA_5G11245)"/>
    <property type="match status" value="1"/>
</dbReference>
<keyword evidence="10" id="KW-1185">Reference proteome</keyword>
<feature type="region of interest" description="Disordered" evidence="6">
    <location>
        <begin position="478"/>
        <end position="544"/>
    </location>
</feature>
<dbReference type="EMBL" id="ML121553">
    <property type="protein sequence ID" value="RPB22207.1"/>
    <property type="molecule type" value="Genomic_DNA"/>
</dbReference>
<dbReference type="AlphaFoldDB" id="A0A3N4LH57"/>
<evidence type="ECO:0000256" key="2">
    <source>
        <dbReference type="ARBA" id="ARBA00022692"/>
    </source>
</evidence>
<accession>A0A3N4LH57</accession>
<feature type="transmembrane region" description="Helical" evidence="7">
    <location>
        <begin position="15"/>
        <end position="38"/>
    </location>
</feature>
<sequence length="544" mass="60313">MALISNPDNPVSPPGVLAIAIVFTFIMWLLAGVRFWALRHYTYRTFSPRWISNVAVMLIVVFVSLDLALLFYAYHMVYQMRDLDDSWTRLDDKRYDNSTTQAEMGMIDAAQDQIGAQLMSLGLDTMKSSLAWRLSSTTALWLVKFSIVMVYVELWNNLTKRIRWLMYVTFWTIGLTYVAIITLFCIGMPSDNWGQDKTSDLPIVTEYTYGAANIITDLQVLTIALWSLHIIKLPQSKLYAISLLLFMGCVTISLAIARAILYDAHIRSKQQLDQSVDIIGLVEPLVASWLACLPALRVLFRFRRRSRVGAEELTERMHDLRNSGHARITSGGPRRPGGPTAIRHAYSGEGLATPSSSCCETGMRSPVSNKESTVNSRSNLSPIGAQIVPASSDDEDVGKETGNLVRLSSFTGSDGSTQIGEWRADLQSDGEAEDKGSFNPLSARRQRRLTTESTTPLSPPPLFDSEKLRNAYNVRAKAYERTSNPSTGSPITTLSRNTTSASQKEGRVILRSTSVQEENEDTQRGDRRASGRDGGVGSAGVVMI</sequence>
<feature type="compositionally biased region" description="Polar residues" evidence="6">
    <location>
        <begin position="481"/>
        <end position="503"/>
    </location>
</feature>
<feature type="region of interest" description="Disordered" evidence="6">
    <location>
        <begin position="425"/>
        <end position="465"/>
    </location>
</feature>
<gene>
    <name evidence="9" type="ORF">L211DRAFT_850761</name>
</gene>
<evidence type="ECO:0000313" key="9">
    <source>
        <dbReference type="EMBL" id="RPB22207.1"/>
    </source>
</evidence>
<evidence type="ECO:0000256" key="3">
    <source>
        <dbReference type="ARBA" id="ARBA00022989"/>
    </source>
</evidence>
<comment type="subcellular location">
    <subcellularLocation>
        <location evidence="1">Membrane</location>
        <topology evidence="1">Multi-pass membrane protein</topology>
    </subcellularLocation>
</comment>
<dbReference type="OrthoDB" id="5370819at2759"/>
<evidence type="ECO:0000256" key="5">
    <source>
        <dbReference type="ARBA" id="ARBA00038359"/>
    </source>
</evidence>
<feature type="compositionally biased region" description="Polar residues" evidence="6">
    <location>
        <begin position="366"/>
        <end position="380"/>
    </location>
</feature>
<feature type="transmembrane region" description="Helical" evidence="7">
    <location>
        <begin position="209"/>
        <end position="231"/>
    </location>
</feature>
<organism evidence="9 10">
    <name type="scientific">Terfezia boudieri ATCC MYA-4762</name>
    <dbReference type="NCBI Taxonomy" id="1051890"/>
    <lineage>
        <taxon>Eukaryota</taxon>
        <taxon>Fungi</taxon>
        <taxon>Dikarya</taxon>
        <taxon>Ascomycota</taxon>
        <taxon>Pezizomycotina</taxon>
        <taxon>Pezizomycetes</taxon>
        <taxon>Pezizales</taxon>
        <taxon>Pezizaceae</taxon>
        <taxon>Terfezia</taxon>
    </lineage>
</organism>
<evidence type="ECO:0000256" key="1">
    <source>
        <dbReference type="ARBA" id="ARBA00004141"/>
    </source>
</evidence>
<name>A0A3N4LH57_9PEZI</name>
<feature type="transmembrane region" description="Helical" evidence="7">
    <location>
        <begin position="50"/>
        <end position="74"/>
    </location>
</feature>
<feature type="transmembrane region" description="Helical" evidence="7">
    <location>
        <begin position="238"/>
        <end position="261"/>
    </location>
</feature>
<feature type="transmembrane region" description="Helical" evidence="7">
    <location>
        <begin position="130"/>
        <end position="152"/>
    </location>
</feature>
<comment type="similarity">
    <text evidence="5">Belongs to the SAT4 family.</text>
</comment>
<evidence type="ECO:0000313" key="10">
    <source>
        <dbReference type="Proteomes" id="UP000267821"/>
    </source>
</evidence>
<feature type="transmembrane region" description="Helical" evidence="7">
    <location>
        <begin position="164"/>
        <end position="189"/>
    </location>
</feature>
<dbReference type="PANTHER" id="PTHR33048:SF47">
    <property type="entry name" value="INTEGRAL MEMBRANE PROTEIN-RELATED"/>
    <property type="match status" value="1"/>
</dbReference>
<dbReference type="Pfam" id="PF20684">
    <property type="entry name" value="Fung_rhodopsin"/>
    <property type="match status" value="1"/>
</dbReference>
<keyword evidence="2 7" id="KW-0812">Transmembrane</keyword>
<protein>
    <recommendedName>
        <fullName evidence="8">Rhodopsin domain-containing protein</fullName>
    </recommendedName>
</protein>
<dbReference type="InterPro" id="IPR049326">
    <property type="entry name" value="Rhodopsin_dom_fungi"/>
</dbReference>
<dbReference type="InterPro" id="IPR052337">
    <property type="entry name" value="SAT4-like"/>
</dbReference>
<evidence type="ECO:0000259" key="8">
    <source>
        <dbReference type="Pfam" id="PF20684"/>
    </source>
</evidence>
<feature type="transmembrane region" description="Helical" evidence="7">
    <location>
        <begin position="281"/>
        <end position="300"/>
    </location>
</feature>
<proteinExistence type="inferred from homology"/>
<keyword evidence="4 7" id="KW-0472">Membrane</keyword>
<feature type="domain" description="Rhodopsin" evidence="8">
    <location>
        <begin position="115"/>
        <end position="301"/>
    </location>
</feature>
<dbReference type="GO" id="GO:0016020">
    <property type="term" value="C:membrane"/>
    <property type="evidence" value="ECO:0007669"/>
    <property type="project" value="UniProtKB-SubCell"/>
</dbReference>
<keyword evidence="3 7" id="KW-1133">Transmembrane helix</keyword>